<dbReference type="OrthoDB" id="3851628at2759"/>
<dbReference type="SUPFAM" id="SSF52016">
    <property type="entry name" value="LeuD/IlvD-like"/>
    <property type="match status" value="1"/>
</dbReference>
<reference evidence="14 15" key="1">
    <citation type="submission" date="2018-11" db="EMBL/GenBank/DDBJ databases">
        <title>Genome sequence of Apiotrichum porosum DSM 27194.</title>
        <authorList>
            <person name="Aliyu H."/>
            <person name="Gorte O."/>
            <person name="Ochsenreither K."/>
        </authorList>
    </citation>
    <scope>NUCLEOTIDE SEQUENCE [LARGE SCALE GENOMIC DNA]</scope>
    <source>
        <strain evidence="14 15">DSM 27194</strain>
    </source>
</reference>
<dbReference type="SUPFAM" id="SSF143975">
    <property type="entry name" value="IlvD/EDD N-terminal domain-like"/>
    <property type="match status" value="1"/>
</dbReference>
<evidence type="ECO:0000256" key="9">
    <source>
        <dbReference type="ARBA" id="ARBA00029490"/>
    </source>
</evidence>
<evidence type="ECO:0000313" key="15">
    <source>
        <dbReference type="Proteomes" id="UP000279236"/>
    </source>
</evidence>
<dbReference type="EMBL" id="RSCE01000016">
    <property type="protein sequence ID" value="RSH77443.1"/>
    <property type="molecule type" value="Genomic_DNA"/>
</dbReference>
<evidence type="ECO:0000256" key="6">
    <source>
        <dbReference type="ARBA" id="ARBA00029304"/>
    </source>
</evidence>
<accession>A0A427XFB9</accession>
<dbReference type="InterPro" id="IPR056740">
    <property type="entry name" value="ILV_EDD_C"/>
</dbReference>
<gene>
    <name evidence="14" type="ORF">EHS24_003415</name>
</gene>
<dbReference type="GO" id="GO:0051536">
    <property type="term" value="F:iron-sulfur cluster binding"/>
    <property type="evidence" value="ECO:0007669"/>
    <property type="project" value="UniProtKB-KW"/>
</dbReference>
<protein>
    <recommendedName>
        <fullName evidence="9">dihydroxy-acid dehydratase</fullName>
        <ecNumber evidence="9">4.2.1.9</ecNumber>
    </recommendedName>
</protein>
<dbReference type="GO" id="GO:0009082">
    <property type="term" value="P:branched-chain amino acid biosynthetic process"/>
    <property type="evidence" value="ECO:0007669"/>
    <property type="project" value="UniProtKB-ARBA"/>
</dbReference>
<evidence type="ECO:0000256" key="3">
    <source>
        <dbReference type="ARBA" id="ARBA00023004"/>
    </source>
</evidence>
<keyword evidence="2" id="KW-0479">Metal-binding</keyword>
<dbReference type="InterPro" id="IPR052352">
    <property type="entry name" value="Sugar_Degrad_Dehydratases"/>
</dbReference>
<dbReference type="NCBIfam" id="NF004784">
    <property type="entry name" value="PRK06131.1"/>
    <property type="match status" value="1"/>
</dbReference>
<feature type="domain" description="Dihydroxy-acid/6-phosphogluconate dehydratase C-terminal" evidence="13">
    <location>
        <begin position="368"/>
        <end position="567"/>
    </location>
</feature>
<dbReference type="InterPro" id="IPR037237">
    <property type="entry name" value="IlvD/EDD_N"/>
</dbReference>
<dbReference type="Gene3D" id="3.50.30.80">
    <property type="entry name" value="IlvD/EDD C-terminal domain-like"/>
    <property type="match status" value="1"/>
</dbReference>
<dbReference type="PANTHER" id="PTHR43183:SF1">
    <property type="entry name" value="HYPOTHETICAL DIHYDROXY-ACID DEHYDRATASE (EUROFUNG)-RELATED"/>
    <property type="match status" value="1"/>
</dbReference>
<dbReference type="Pfam" id="PF24877">
    <property type="entry name" value="ILV_EDD_C"/>
    <property type="match status" value="1"/>
</dbReference>
<keyword evidence="15" id="KW-1185">Reference proteome</keyword>
<evidence type="ECO:0000259" key="12">
    <source>
        <dbReference type="Pfam" id="PF00920"/>
    </source>
</evidence>
<dbReference type="GO" id="GO:0004160">
    <property type="term" value="F:dihydroxy-acid dehydratase activity"/>
    <property type="evidence" value="ECO:0007669"/>
    <property type="project" value="UniProtKB-EC"/>
</dbReference>
<dbReference type="STRING" id="105984.A0A427XFB9"/>
<dbReference type="PROSITE" id="PS00886">
    <property type="entry name" value="ILVD_EDD_1"/>
    <property type="match status" value="1"/>
</dbReference>
<comment type="catalytic activity">
    <reaction evidence="6">
        <text>(2R)-2,3-dihydroxy-3-methylbutanoate = 3-methyl-2-oxobutanoate + H2O</text>
        <dbReference type="Rhea" id="RHEA:24809"/>
        <dbReference type="ChEBI" id="CHEBI:11851"/>
        <dbReference type="ChEBI" id="CHEBI:15377"/>
        <dbReference type="ChEBI" id="CHEBI:49072"/>
        <dbReference type="EC" id="4.2.1.9"/>
    </reaction>
    <physiologicalReaction direction="left-to-right" evidence="6">
        <dbReference type="Rhea" id="RHEA:24810"/>
    </physiologicalReaction>
</comment>
<evidence type="ECO:0000256" key="5">
    <source>
        <dbReference type="ARBA" id="ARBA00023239"/>
    </source>
</evidence>
<dbReference type="InterPro" id="IPR000581">
    <property type="entry name" value="ILV_EDD_N"/>
</dbReference>
<keyword evidence="3" id="KW-0408">Iron</keyword>
<dbReference type="EC" id="4.2.1.9" evidence="9"/>
<dbReference type="InterPro" id="IPR020558">
    <property type="entry name" value="DiOHA_6PGluconate_deHydtase_CS"/>
</dbReference>
<evidence type="ECO:0000256" key="1">
    <source>
        <dbReference type="ARBA" id="ARBA00006486"/>
    </source>
</evidence>
<evidence type="ECO:0000256" key="7">
    <source>
        <dbReference type="ARBA" id="ARBA00029436"/>
    </source>
</evidence>
<evidence type="ECO:0000256" key="10">
    <source>
        <dbReference type="ARBA" id="ARBA00034078"/>
    </source>
</evidence>
<evidence type="ECO:0000256" key="4">
    <source>
        <dbReference type="ARBA" id="ARBA00023014"/>
    </source>
</evidence>
<organism evidence="14 15">
    <name type="scientific">Apiotrichum porosum</name>
    <dbReference type="NCBI Taxonomy" id="105984"/>
    <lineage>
        <taxon>Eukaryota</taxon>
        <taxon>Fungi</taxon>
        <taxon>Dikarya</taxon>
        <taxon>Basidiomycota</taxon>
        <taxon>Agaricomycotina</taxon>
        <taxon>Tremellomycetes</taxon>
        <taxon>Trichosporonales</taxon>
        <taxon>Trichosporonaceae</taxon>
        <taxon>Apiotrichum</taxon>
    </lineage>
</organism>
<evidence type="ECO:0000256" key="8">
    <source>
        <dbReference type="ARBA" id="ARBA00029437"/>
    </source>
</evidence>
<dbReference type="RefSeq" id="XP_028472590.1">
    <property type="nucleotide sequence ID" value="XM_028619094.1"/>
</dbReference>
<comment type="catalytic activity">
    <reaction evidence="11">
        <text>(2R,3R)-2,3-dihydroxy-3-methylpentanoate = (S)-3-methyl-2-oxopentanoate + H2O</text>
        <dbReference type="Rhea" id="RHEA:27694"/>
        <dbReference type="ChEBI" id="CHEBI:15377"/>
        <dbReference type="ChEBI" id="CHEBI:35146"/>
        <dbReference type="ChEBI" id="CHEBI:49258"/>
        <dbReference type="EC" id="4.2.1.9"/>
    </reaction>
    <physiologicalReaction direction="left-to-right" evidence="11">
        <dbReference type="Rhea" id="RHEA:27695"/>
    </physiologicalReaction>
</comment>
<evidence type="ECO:0000256" key="11">
    <source>
        <dbReference type="ARBA" id="ARBA00052865"/>
    </source>
</evidence>
<dbReference type="GO" id="GO:0046872">
    <property type="term" value="F:metal ion binding"/>
    <property type="evidence" value="ECO:0007669"/>
    <property type="project" value="UniProtKB-KW"/>
</dbReference>
<dbReference type="InterPro" id="IPR042096">
    <property type="entry name" value="Dihydro-acid_dehy_C"/>
</dbReference>
<name>A0A427XFB9_9TREE</name>
<evidence type="ECO:0000313" key="14">
    <source>
        <dbReference type="EMBL" id="RSH77443.1"/>
    </source>
</evidence>
<sequence>MAAPTTTDQEVSGLRAGLTNYGDPDFALFLRKAFIKGAGYSDDALDRRIVGILDTQSGYNPCHANVPQLLEAVKRGVMLQGALPVTFPTISLHESFSYPTSMFLRNLMSMDTEEMIKAAPMDAVILIGGCDKTVPAELMGAISADLPAIQLVVGPMVTGSHRGVRVGACTDCRGYWAKYRAGEIDIEEIGNVGNELVPSSGTCGVMGTASTMACITEALGIAPLGSACPPANGSQRLRVAELTGKLAAKPLLRPTEIITRKSFENAITVLQAIGGSTNAVVHLLAIAGRVPGLDLTLDDFDRIGRKTPLLVDLKPSGVNYMEDFYKAGGVPVLLKQLAPLLHLDSVTITGRTLGEELAMLPTPFDQSIVRPLSDPLVPNSSLVVLQGNLAPSGCILKQSAMSASLKHHRGKAVVFKDADDMLARIDDPNLEVEPGSVLVLQNIGPVGHPGMPEAGYLPIPKKLARHGVKDMLRISDGRMSGTASGAVILHVSPEAAVGGPLAVVESGDEIALDVQTRSLQLCIPDSELERRLVAWKAANPTGTGRKRPERGYRQLYHDRVVQADKGADFDFLRSADK</sequence>
<evidence type="ECO:0000259" key="13">
    <source>
        <dbReference type="Pfam" id="PF24877"/>
    </source>
</evidence>
<dbReference type="Proteomes" id="UP000279236">
    <property type="component" value="Unassembled WGS sequence"/>
</dbReference>
<dbReference type="Pfam" id="PF00920">
    <property type="entry name" value="ILVD_EDD_N"/>
    <property type="match status" value="1"/>
</dbReference>
<proteinExistence type="inferred from homology"/>
<keyword evidence="5" id="KW-0456">Lyase</keyword>
<dbReference type="GeneID" id="39587958"/>
<dbReference type="AlphaFoldDB" id="A0A427XFB9"/>
<comment type="pathway">
    <text evidence="8">Amino-acid biosynthesis; L-isoleucine biosynthesis; L-isoleucine from 2-oxobutanoate: step 3/4.</text>
</comment>
<comment type="pathway">
    <text evidence="7">Amino-acid biosynthesis; L-valine biosynthesis; L-valine from pyruvate: step 3/4.</text>
</comment>
<comment type="cofactor">
    <cofactor evidence="10">
        <name>[2Fe-2S] cluster</name>
        <dbReference type="ChEBI" id="CHEBI:190135"/>
    </cofactor>
</comment>
<dbReference type="PANTHER" id="PTHR43183">
    <property type="entry name" value="HYPOTHETICAL DIHYDROXYACID DEHYDRATASE (EUROFUNG)-RELATED"/>
    <property type="match status" value="1"/>
</dbReference>
<feature type="domain" description="Dihydroxy-acid/6-phosphogluconate dehydratase N-terminal" evidence="12">
    <location>
        <begin position="48"/>
        <end position="355"/>
    </location>
</feature>
<comment type="caution">
    <text evidence="14">The sequence shown here is derived from an EMBL/GenBank/DDBJ whole genome shotgun (WGS) entry which is preliminary data.</text>
</comment>
<evidence type="ECO:0000256" key="2">
    <source>
        <dbReference type="ARBA" id="ARBA00022723"/>
    </source>
</evidence>
<keyword evidence="4" id="KW-0411">Iron-sulfur</keyword>
<dbReference type="FunFam" id="3.50.30.80:FF:000001">
    <property type="entry name" value="Dihydroxy-acid dehydratase"/>
    <property type="match status" value="1"/>
</dbReference>
<comment type="similarity">
    <text evidence="1">Belongs to the IlvD/Edd family.</text>
</comment>